<dbReference type="GO" id="GO:0016020">
    <property type="term" value="C:membrane"/>
    <property type="evidence" value="ECO:0007669"/>
    <property type="project" value="UniProtKB-SubCell"/>
</dbReference>
<dbReference type="AlphaFoldDB" id="A0A7S2TJU5"/>
<accession>A0A7S2TJU5</accession>
<name>A0A7S2TJU5_9EUKA</name>
<dbReference type="Pfam" id="PF01151">
    <property type="entry name" value="ELO"/>
    <property type="match status" value="1"/>
</dbReference>
<organism evidence="12">
    <name type="scientific">Lotharella oceanica</name>
    <dbReference type="NCBI Taxonomy" id="641309"/>
    <lineage>
        <taxon>Eukaryota</taxon>
        <taxon>Sar</taxon>
        <taxon>Rhizaria</taxon>
        <taxon>Cercozoa</taxon>
        <taxon>Chlorarachniophyceae</taxon>
        <taxon>Lotharella</taxon>
    </lineage>
</organism>
<dbReference type="GO" id="GO:0009922">
    <property type="term" value="F:fatty acid elongase activity"/>
    <property type="evidence" value="ECO:0007669"/>
    <property type="project" value="InterPro"/>
</dbReference>
<keyword evidence="8 11" id="KW-0472">Membrane</keyword>
<keyword evidence="3" id="KW-0808">Transferase</keyword>
<keyword evidence="5" id="KW-0276">Fatty acid metabolism</keyword>
<protein>
    <recommendedName>
        <fullName evidence="13">Very-long-chain 3-oxoacyl-CoA synthase</fullName>
    </recommendedName>
</protein>
<feature type="transmembrane region" description="Helical" evidence="11">
    <location>
        <begin position="21"/>
        <end position="46"/>
    </location>
</feature>
<dbReference type="EMBL" id="HBHP01008220">
    <property type="protein sequence ID" value="CAD9754267.1"/>
    <property type="molecule type" value="Transcribed_RNA"/>
</dbReference>
<evidence type="ECO:0000256" key="10">
    <source>
        <dbReference type="SAM" id="MobiDB-lite"/>
    </source>
</evidence>
<evidence type="ECO:0000256" key="1">
    <source>
        <dbReference type="ARBA" id="ARBA00004141"/>
    </source>
</evidence>
<feature type="region of interest" description="Disordered" evidence="10">
    <location>
        <begin position="90"/>
        <end position="110"/>
    </location>
</feature>
<evidence type="ECO:0000313" key="12">
    <source>
        <dbReference type="EMBL" id="CAD9754267.1"/>
    </source>
</evidence>
<keyword evidence="9" id="KW-0275">Fatty acid biosynthesis</keyword>
<evidence type="ECO:0000256" key="9">
    <source>
        <dbReference type="ARBA" id="ARBA00023160"/>
    </source>
</evidence>
<keyword evidence="4 11" id="KW-0812">Transmembrane</keyword>
<comment type="subcellular location">
    <subcellularLocation>
        <location evidence="1">Membrane</location>
        <topology evidence="1">Multi-pass membrane protein</topology>
    </subcellularLocation>
</comment>
<evidence type="ECO:0000256" key="5">
    <source>
        <dbReference type="ARBA" id="ARBA00022832"/>
    </source>
</evidence>
<keyword evidence="7" id="KW-0443">Lipid metabolism</keyword>
<dbReference type="GO" id="GO:0006633">
    <property type="term" value="P:fatty acid biosynthetic process"/>
    <property type="evidence" value="ECO:0007669"/>
    <property type="project" value="UniProtKB-KW"/>
</dbReference>
<evidence type="ECO:0000256" key="7">
    <source>
        <dbReference type="ARBA" id="ARBA00023098"/>
    </source>
</evidence>
<feature type="transmembrane region" description="Helical" evidence="11">
    <location>
        <begin position="66"/>
        <end position="84"/>
    </location>
</feature>
<keyword evidence="2" id="KW-0444">Lipid biosynthesis</keyword>
<dbReference type="InterPro" id="IPR002076">
    <property type="entry name" value="ELO_fam"/>
</dbReference>
<reference evidence="12" key="1">
    <citation type="submission" date="2021-01" db="EMBL/GenBank/DDBJ databases">
        <authorList>
            <person name="Corre E."/>
            <person name="Pelletier E."/>
            <person name="Niang G."/>
            <person name="Scheremetjew M."/>
            <person name="Finn R."/>
            <person name="Kale V."/>
            <person name="Holt S."/>
            <person name="Cochrane G."/>
            <person name="Meng A."/>
            <person name="Brown T."/>
            <person name="Cohen L."/>
        </authorList>
    </citation>
    <scope>NUCLEOTIDE SEQUENCE</scope>
    <source>
        <strain evidence="12">CCMP622</strain>
    </source>
</reference>
<evidence type="ECO:0008006" key="13">
    <source>
        <dbReference type="Google" id="ProtNLM"/>
    </source>
</evidence>
<sequence length="110" mass="12600">MYSYFFLSAVMPKPMFKALAFVVAPVITSLQIAQMGWFLVVTGFAYYYKYHAHDGRTCDVTDHTIYVMQSVILSYFILFGLFFITKYMSSAGANDDDGNNSNEKLKTKRE</sequence>
<evidence type="ECO:0000256" key="6">
    <source>
        <dbReference type="ARBA" id="ARBA00022989"/>
    </source>
</evidence>
<evidence type="ECO:0000256" key="11">
    <source>
        <dbReference type="SAM" id="Phobius"/>
    </source>
</evidence>
<evidence type="ECO:0000256" key="3">
    <source>
        <dbReference type="ARBA" id="ARBA00022679"/>
    </source>
</evidence>
<evidence type="ECO:0000256" key="8">
    <source>
        <dbReference type="ARBA" id="ARBA00023136"/>
    </source>
</evidence>
<gene>
    <name evidence="12" type="ORF">LSP00402_LOCUS5127</name>
</gene>
<keyword evidence="6 11" id="KW-1133">Transmembrane helix</keyword>
<evidence type="ECO:0000256" key="4">
    <source>
        <dbReference type="ARBA" id="ARBA00022692"/>
    </source>
</evidence>
<proteinExistence type="predicted"/>
<evidence type="ECO:0000256" key="2">
    <source>
        <dbReference type="ARBA" id="ARBA00022516"/>
    </source>
</evidence>